<dbReference type="NCBIfam" id="TIGR01322">
    <property type="entry name" value="scrB_fam"/>
    <property type="match status" value="1"/>
</dbReference>
<comment type="function">
    <text evidence="9">Enables the bacterium to metabolize sucrose as a sole carbon source.</text>
</comment>
<dbReference type="InterPro" id="IPR051214">
    <property type="entry name" value="GH32_Enzymes"/>
</dbReference>
<keyword evidence="9" id="KW-0119">Carbohydrate metabolism</keyword>
<dbReference type="GO" id="GO:0005985">
    <property type="term" value="P:sucrose metabolic process"/>
    <property type="evidence" value="ECO:0007669"/>
    <property type="project" value="UniProtKB-UniPathway"/>
</dbReference>
<dbReference type="EC" id="3.2.1.26" evidence="3 8"/>
<dbReference type="Proteomes" id="UP000190140">
    <property type="component" value="Unassembled WGS sequence"/>
</dbReference>
<comment type="similarity">
    <text evidence="2 8">Belongs to the glycosyl hydrolase 32 family.</text>
</comment>
<dbReference type="Gene3D" id="2.60.120.560">
    <property type="entry name" value="Exo-inulinase, domain 1"/>
    <property type="match status" value="1"/>
</dbReference>
<dbReference type="Pfam" id="PF08244">
    <property type="entry name" value="Glyco_hydro_32C"/>
    <property type="match status" value="1"/>
</dbReference>
<dbReference type="EMBL" id="MZGW01000002">
    <property type="protein sequence ID" value="OPJ56271.1"/>
    <property type="molecule type" value="Genomic_DNA"/>
</dbReference>
<dbReference type="InterPro" id="IPR023296">
    <property type="entry name" value="Glyco_hydro_beta-prop_sf"/>
</dbReference>
<keyword evidence="5 8" id="KW-0378">Hydrolase</keyword>
<dbReference type="InterPro" id="IPR013320">
    <property type="entry name" value="ConA-like_dom_sf"/>
</dbReference>
<evidence type="ECO:0000256" key="8">
    <source>
        <dbReference type="RuleBase" id="RU362110"/>
    </source>
</evidence>
<dbReference type="AlphaFoldDB" id="A0A1V4I8G8"/>
<dbReference type="SMART" id="SM00640">
    <property type="entry name" value="Glyco_32"/>
    <property type="match status" value="1"/>
</dbReference>
<evidence type="ECO:0000256" key="4">
    <source>
        <dbReference type="ARBA" id="ARBA00019623"/>
    </source>
</evidence>
<accession>A0A1V4I8G8</accession>
<comment type="subcellular location">
    <subcellularLocation>
        <location evidence="9">Cytoplasm</location>
    </subcellularLocation>
</comment>
<dbReference type="CDD" id="cd18623">
    <property type="entry name" value="GH32_ScrB-like"/>
    <property type="match status" value="1"/>
</dbReference>
<dbReference type="SUPFAM" id="SSF49899">
    <property type="entry name" value="Concanavalin A-like lectins/glucanases"/>
    <property type="match status" value="1"/>
</dbReference>
<sequence length="491" mass="57052">MNKNNELMNKAYDAIQNNKDLVNSDYYRLKYHTMPPTGLLNDPNGFIQFKGEYHVFYQFHPFGTNHGLKYWGHYKSKDLINWDDTGIALAPSEWYESHGCYSGSAVDDNGILTLVYTGNVKDIDGNRETYQCLAMSKDGINFEKYKDNPVIHNQPEGYTRHFRDPKVWRKDGIWYMIIGAQSIKEEGRALLLKSENLKNWNLVGEVSGSNINGLNDFGFMWECPDLFELDEKDVLIISPQGVKPKGDLYNNIYQSGYVVGKLDYESGNMKHGEFIELDRGFEFYAPQTTIDDKGRRLLIAWMGLPEEEEHPTTEKGWIHAMTIPRVLELRENKVIQKPVEEMKKLRKDLVSYNNVEINDEEITLENISGDVFEIEATFEVKDAKKFGMKLRCSKDLSEETLMYYDREDRKFVLDRNKSGKGYKGIRKCYIEDKKELKLNIFMDTSSLEIFINDGEEVFTSRIYPDKESLGIKIFANEGSINLREINKWNLK</sequence>
<evidence type="ECO:0000256" key="1">
    <source>
        <dbReference type="ARBA" id="ARBA00004914"/>
    </source>
</evidence>
<dbReference type="SUPFAM" id="SSF75005">
    <property type="entry name" value="Arabinanase/levansucrase/invertase"/>
    <property type="match status" value="1"/>
</dbReference>
<evidence type="ECO:0000313" key="12">
    <source>
        <dbReference type="EMBL" id="OPJ56271.1"/>
    </source>
</evidence>
<dbReference type="OrthoDB" id="9759709at2"/>
<dbReference type="InterPro" id="IPR013189">
    <property type="entry name" value="Glyco_hydro_32_C"/>
</dbReference>
<dbReference type="RefSeq" id="WP_079411226.1">
    <property type="nucleotide sequence ID" value="NZ_MZGW01000002.1"/>
</dbReference>
<comment type="pathway">
    <text evidence="1 9">Glycan biosynthesis; sucrose metabolism.</text>
</comment>
<organism evidence="12 13">
    <name type="scientific">Alkalithermobacter paradoxus</name>
    <dbReference type="NCBI Taxonomy" id="29349"/>
    <lineage>
        <taxon>Bacteria</taxon>
        <taxon>Bacillati</taxon>
        <taxon>Bacillota</taxon>
        <taxon>Clostridia</taxon>
        <taxon>Peptostreptococcales</taxon>
        <taxon>Tepidibacteraceae</taxon>
        <taxon>Alkalithermobacter</taxon>
    </lineage>
</organism>
<comment type="caution">
    <text evidence="12">The sequence shown here is derived from an EMBL/GenBank/DDBJ whole genome shotgun (WGS) entry which is preliminary data.</text>
</comment>
<proteinExistence type="inferred from homology"/>
<keyword evidence="6 8" id="KW-0326">Glycosidase</keyword>
<evidence type="ECO:0000256" key="6">
    <source>
        <dbReference type="ARBA" id="ARBA00023295"/>
    </source>
</evidence>
<evidence type="ECO:0000313" key="13">
    <source>
        <dbReference type="Proteomes" id="UP000190140"/>
    </source>
</evidence>
<protein>
    <recommendedName>
        <fullName evidence="4 8">Sucrose-6-phosphate hydrolase</fullName>
        <ecNumber evidence="3 8">3.2.1.26</ecNumber>
    </recommendedName>
    <alternativeName>
        <fullName evidence="7 9">Invertase</fullName>
    </alternativeName>
</protein>
<evidence type="ECO:0000256" key="2">
    <source>
        <dbReference type="ARBA" id="ARBA00009902"/>
    </source>
</evidence>
<evidence type="ECO:0000256" key="3">
    <source>
        <dbReference type="ARBA" id="ARBA00012758"/>
    </source>
</evidence>
<evidence type="ECO:0000259" key="10">
    <source>
        <dbReference type="Pfam" id="PF00251"/>
    </source>
</evidence>
<dbReference type="InterPro" id="IPR013148">
    <property type="entry name" value="Glyco_hydro_32_N"/>
</dbReference>
<comment type="catalytic activity">
    <reaction evidence="8">
        <text>Hydrolysis of terminal non-reducing beta-D-fructofuranoside residues in beta-D-fructofuranosides.</text>
        <dbReference type="EC" id="3.2.1.26"/>
    </reaction>
</comment>
<keyword evidence="13" id="KW-1185">Reference proteome</keyword>
<evidence type="ECO:0000256" key="5">
    <source>
        <dbReference type="ARBA" id="ARBA00022801"/>
    </source>
</evidence>
<evidence type="ECO:0000256" key="7">
    <source>
        <dbReference type="ARBA" id="ARBA00033367"/>
    </source>
</evidence>
<name>A0A1V4I8G8_9FIRM</name>
<dbReference type="Gene3D" id="2.115.10.20">
    <property type="entry name" value="Glycosyl hydrolase domain, family 43"/>
    <property type="match status" value="1"/>
</dbReference>
<evidence type="ECO:0000259" key="11">
    <source>
        <dbReference type="Pfam" id="PF08244"/>
    </source>
</evidence>
<dbReference type="GO" id="GO:0004564">
    <property type="term" value="F:beta-fructofuranosidase activity"/>
    <property type="evidence" value="ECO:0007669"/>
    <property type="project" value="UniProtKB-EC"/>
</dbReference>
<dbReference type="UniPathway" id="UPA00238"/>
<keyword evidence="9" id="KW-0963">Cytoplasm</keyword>
<reference evidence="12 13" key="1">
    <citation type="submission" date="2017-03" db="EMBL/GenBank/DDBJ databases">
        <title>Genome sequence of Clostridium thermoalcaliphilum DSM 7309.</title>
        <authorList>
            <person name="Poehlein A."/>
            <person name="Daniel R."/>
        </authorList>
    </citation>
    <scope>NUCLEOTIDE SEQUENCE [LARGE SCALE GENOMIC DNA]</scope>
    <source>
        <strain evidence="12 13">DSM 7309</strain>
    </source>
</reference>
<dbReference type="PANTHER" id="PTHR43101">
    <property type="entry name" value="BETA-FRUCTOSIDASE"/>
    <property type="match status" value="1"/>
</dbReference>
<dbReference type="PANTHER" id="PTHR43101:SF1">
    <property type="entry name" value="BETA-FRUCTOSIDASE"/>
    <property type="match status" value="1"/>
</dbReference>
<feature type="domain" description="Glycosyl hydrolase family 32 C-terminal" evidence="11">
    <location>
        <begin position="341"/>
        <end position="488"/>
    </location>
</feature>
<dbReference type="InterPro" id="IPR006232">
    <property type="entry name" value="Suc6P_hydrolase"/>
</dbReference>
<dbReference type="PROSITE" id="PS00609">
    <property type="entry name" value="GLYCOSYL_HYDROL_F32"/>
    <property type="match status" value="1"/>
</dbReference>
<dbReference type="Pfam" id="PF00251">
    <property type="entry name" value="Glyco_hydro_32N"/>
    <property type="match status" value="1"/>
</dbReference>
<dbReference type="STRING" id="29349.CLOTH_06750"/>
<gene>
    <name evidence="12" type="primary">sacA</name>
    <name evidence="12" type="ORF">CLOTH_06750</name>
</gene>
<dbReference type="InterPro" id="IPR018053">
    <property type="entry name" value="Glyco_hydro_32_AS"/>
</dbReference>
<dbReference type="InterPro" id="IPR001362">
    <property type="entry name" value="Glyco_hydro_32"/>
</dbReference>
<feature type="domain" description="Glycosyl hydrolase family 32 N-terminal" evidence="10">
    <location>
        <begin position="32"/>
        <end position="338"/>
    </location>
</feature>
<dbReference type="GO" id="GO:0005737">
    <property type="term" value="C:cytoplasm"/>
    <property type="evidence" value="ECO:0007669"/>
    <property type="project" value="UniProtKB-SubCell"/>
</dbReference>
<evidence type="ECO:0000256" key="9">
    <source>
        <dbReference type="RuleBase" id="RU365015"/>
    </source>
</evidence>